<dbReference type="Proteomes" id="UP000639643">
    <property type="component" value="Unassembled WGS sequence"/>
</dbReference>
<evidence type="ECO:0000313" key="3">
    <source>
        <dbReference type="Proteomes" id="UP000639643"/>
    </source>
</evidence>
<accession>A0A8H6K4Q8</accession>
<dbReference type="Gene3D" id="3.40.50.150">
    <property type="entry name" value="Vaccinia Virus protein VP39"/>
    <property type="match status" value="1"/>
</dbReference>
<protein>
    <submittedName>
        <fullName evidence="2">Methyltransferase domain-containing protein</fullName>
    </submittedName>
</protein>
<dbReference type="PANTHER" id="PTHR43591:SF24">
    <property type="entry name" value="2-METHOXY-6-POLYPRENYL-1,4-BENZOQUINOL METHYLASE, MITOCHONDRIAL"/>
    <property type="match status" value="1"/>
</dbReference>
<evidence type="ECO:0000256" key="1">
    <source>
        <dbReference type="ARBA" id="ARBA00038158"/>
    </source>
</evidence>
<sequence>MRSHFHSHVWQTIFLGDRLFLAPIGDHPQKVLDLGTGAGIWAIDFADTFPSARVTGIDISPIQPCWVPPNCKFQVDDIEQPWGWSDDYFDYIHVRNLEGCIADWPRLYEQAFRHLRPGGWFEIKEFDIESQSQAHDARGEPLDENHIFKRWARVIFGALERLGKPGTQSRDHGIAEALGAAGFVDVVEHRWPIPIGTWPREPKMKEVGAFNHHYLDESLEGFSVYLLKEVLGWEYTEIVAFVEEMRLALKDRRLAPYLNL</sequence>
<organism evidence="2 3">
    <name type="scientific">Colletotrichum musicola</name>
    <dbReference type="NCBI Taxonomy" id="2175873"/>
    <lineage>
        <taxon>Eukaryota</taxon>
        <taxon>Fungi</taxon>
        <taxon>Dikarya</taxon>
        <taxon>Ascomycota</taxon>
        <taxon>Pezizomycotina</taxon>
        <taxon>Sordariomycetes</taxon>
        <taxon>Hypocreomycetidae</taxon>
        <taxon>Glomerellales</taxon>
        <taxon>Glomerellaceae</taxon>
        <taxon>Colletotrichum</taxon>
        <taxon>Colletotrichum orchidearum species complex</taxon>
    </lineage>
</organism>
<dbReference type="CDD" id="cd02440">
    <property type="entry name" value="AdoMet_MTases"/>
    <property type="match status" value="1"/>
</dbReference>
<dbReference type="AlphaFoldDB" id="A0A8H6K4Q8"/>
<proteinExistence type="inferred from homology"/>
<evidence type="ECO:0000313" key="2">
    <source>
        <dbReference type="EMBL" id="KAF6824231.1"/>
    </source>
</evidence>
<dbReference type="OrthoDB" id="2013972at2759"/>
<dbReference type="SUPFAM" id="SSF53335">
    <property type="entry name" value="S-adenosyl-L-methionine-dependent methyltransferases"/>
    <property type="match status" value="1"/>
</dbReference>
<comment type="caution">
    <text evidence="2">The sequence shown here is derived from an EMBL/GenBank/DDBJ whole genome shotgun (WGS) entry which is preliminary data.</text>
</comment>
<dbReference type="PANTHER" id="PTHR43591">
    <property type="entry name" value="METHYLTRANSFERASE"/>
    <property type="match status" value="1"/>
</dbReference>
<dbReference type="InterPro" id="IPR029063">
    <property type="entry name" value="SAM-dependent_MTases_sf"/>
</dbReference>
<reference evidence="2" key="1">
    <citation type="journal article" date="2020" name="Phytopathology">
        <title>Genome Sequence Resources of Colletotrichum truncatum, C. plurivorum, C. musicola, and C. sojae: Four Species Pathogenic to Soybean (Glycine max).</title>
        <authorList>
            <person name="Rogerio F."/>
            <person name="Boufleur T.R."/>
            <person name="Ciampi-Guillardi M."/>
            <person name="Sukno S.A."/>
            <person name="Thon M.R."/>
            <person name="Massola Junior N.S."/>
            <person name="Baroncelli R."/>
        </authorList>
    </citation>
    <scope>NUCLEOTIDE SEQUENCE</scope>
    <source>
        <strain evidence="2">LFN0074</strain>
    </source>
</reference>
<dbReference type="GO" id="GO:0032259">
    <property type="term" value="P:methylation"/>
    <property type="evidence" value="ECO:0007669"/>
    <property type="project" value="UniProtKB-KW"/>
</dbReference>
<name>A0A8H6K4Q8_9PEZI</name>
<gene>
    <name evidence="2" type="ORF">CMUS01_10332</name>
</gene>
<keyword evidence="2" id="KW-0489">Methyltransferase</keyword>
<keyword evidence="2" id="KW-0808">Transferase</keyword>
<comment type="similarity">
    <text evidence="1">Belongs to the methyltransferase superfamily. LaeA methyltransferase family.</text>
</comment>
<dbReference type="Pfam" id="PF13489">
    <property type="entry name" value="Methyltransf_23"/>
    <property type="match status" value="1"/>
</dbReference>
<dbReference type="EMBL" id="WIGM01000474">
    <property type="protein sequence ID" value="KAF6824231.1"/>
    <property type="molecule type" value="Genomic_DNA"/>
</dbReference>
<keyword evidence="3" id="KW-1185">Reference proteome</keyword>
<dbReference type="GO" id="GO:0008168">
    <property type="term" value="F:methyltransferase activity"/>
    <property type="evidence" value="ECO:0007669"/>
    <property type="project" value="UniProtKB-KW"/>
</dbReference>